<protein>
    <submittedName>
        <fullName evidence="1">Phosphoglycerate mutase</fullName>
    </submittedName>
</protein>
<evidence type="ECO:0000313" key="2">
    <source>
        <dbReference type="Proteomes" id="UP000319980"/>
    </source>
</evidence>
<evidence type="ECO:0000313" key="1">
    <source>
        <dbReference type="EMBL" id="TWT23499.1"/>
    </source>
</evidence>
<dbReference type="EMBL" id="VOHK01000001">
    <property type="protein sequence ID" value="TWT23499.1"/>
    <property type="molecule type" value="Genomic_DNA"/>
</dbReference>
<dbReference type="OrthoDB" id="5295974at2"/>
<keyword evidence="2" id="KW-1185">Reference proteome</keyword>
<dbReference type="Proteomes" id="UP000319980">
    <property type="component" value="Unassembled WGS sequence"/>
</dbReference>
<name>A0A5C5UC69_9GAMM</name>
<gene>
    <name evidence="1" type="ORF">FQY83_02330</name>
</gene>
<accession>A0A5C5UC69</accession>
<dbReference type="PIRSF" id="PIRSF015283">
    <property type="entry name" value="Regulatory_RpfE"/>
    <property type="match status" value="1"/>
</dbReference>
<reference evidence="1 2" key="1">
    <citation type="journal article" date="2008" name="Int. J. Syst. Evol. Microbiol.">
        <title>Luteimonas marina sp. nov., isolated from seawater.</title>
        <authorList>
            <person name="Baik K.S."/>
            <person name="Park S.C."/>
            <person name="Kim M.S."/>
            <person name="Kim E.M."/>
            <person name="Park C."/>
            <person name="Chun J."/>
            <person name="Seong C.N."/>
        </authorList>
    </citation>
    <scope>NUCLEOTIDE SEQUENCE [LARGE SCALE GENOMIC DNA]</scope>
    <source>
        <strain evidence="1 2">FR1330</strain>
    </source>
</reference>
<comment type="caution">
    <text evidence="1">The sequence shown here is derived from an EMBL/GenBank/DDBJ whole genome shotgun (WGS) entry which is preliminary data.</text>
</comment>
<dbReference type="RefSeq" id="WP_146384653.1">
    <property type="nucleotide sequence ID" value="NZ_VOHK01000001.1"/>
</dbReference>
<dbReference type="AlphaFoldDB" id="A0A5C5UC69"/>
<proteinExistence type="predicted"/>
<sequence>MAGASATLLLPAARRFGAQALSATAAQALGRADASGGLGDGRRAQLLRHLQPIPNHWPIAALTRQLDAGDAAGAAWLRADPCRVQPDINGARLLGLGETLGLTAEDAAQLLPALRPLFGDAGFPIDAPVAARWYLRLPREAKVPAFTEPDDALGTDLFDHLAEGSEGRRWRSLLSEAQVVLHNHPWNARRAESGRTPVNSLWFWGAGVLPDHVRSPHAAFCSGDDTAAAIAAAAGIRRPLPARFEPIEDDAVFDLTGARDLSALEQAWLQPALAALRRGELRVLRIDTEDGAAFDLARGQRWRFWRRPRTGFGV</sequence>
<dbReference type="InterPro" id="IPR016631">
    <property type="entry name" value="Regulatory_RpfE"/>
</dbReference>
<organism evidence="1 2">
    <name type="scientific">Luteimonas marina</name>
    <dbReference type="NCBI Taxonomy" id="488485"/>
    <lineage>
        <taxon>Bacteria</taxon>
        <taxon>Pseudomonadati</taxon>
        <taxon>Pseudomonadota</taxon>
        <taxon>Gammaproteobacteria</taxon>
        <taxon>Lysobacterales</taxon>
        <taxon>Lysobacteraceae</taxon>
        <taxon>Luteimonas</taxon>
    </lineage>
</organism>